<evidence type="ECO:0000259" key="1">
    <source>
        <dbReference type="PROSITE" id="PS50943"/>
    </source>
</evidence>
<accession>A0ABN1VMZ3</accession>
<dbReference type="Proteomes" id="UP001500037">
    <property type="component" value="Unassembled WGS sequence"/>
</dbReference>
<name>A0ABN1VMZ3_9ACTN</name>
<sequence>MSSTWKDVRAELISPEDEGAVDTHRGRMLAEVRAYRLVEARKRRDLTQQNLADAMGVTQARVSAIERGAISRAELSTLEAYVAALGGKLELVADFGDERLILG</sequence>
<dbReference type="InterPro" id="IPR001387">
    <property type="entry name" value="Cro/C1-type_HTH"/>
</dbReference>
<dbReference type="RefSeq" id="WP_344437890.1">
    <property type="nucleotide sequence ID" value="NZ_BAAALF010000002.1"/>
</dbReference>
<organism evidence="2 3">
    <name type="scientific">Kitasatospora nipponensis</name>
    <dbReference type="NCBI Taxonomy" id="258049"/>
    <lineage>
        <taxon>Bacteria</taxon>
        <taxon>Bacillati</taxon>
        <taxon>Actinomycetota</taxon>
        <taxon>Actinomycetes</taxon>
        <taxon>Kitasatosporales</taxon>
        <taxon>Streptomycetaceae</taxon>
        <taxon>Kitasatospora</taxon>
    </lineage>
</organism>
<dbReference type="Pfam" id="PF01381">
    <property type="entry name" value="HTH_3"/>
    <property type="match status" value="1"/>
</dbReference>
<dbReference type="PROSITE" id="PS50943">
    <property type="entry name" value="HTH_CROC1"/>
    <property type="match status" value="1"/>
</dbReference>
<proteinExistence type="predicted"/>
<feature type="domain" description="HTH cro/C1-type" evidence="1">
    <location>
        <begin position="37"/>
        <end position="92"/>
    </location>
</feature>
<evidence type="ECO:0000313" key="3">
    <source>
        <dbReference type="Proteomes" id="UP001500037"/>
    </source>
</evidence>
<dbReference type="SMART" id="SM00530">
    <property type="entry name" value="HTH_XRE"/>
    <property type="match status" value="1"/>
</dbReference>
<reference evidence="2 3" key="1">
    <citation type="journal article" date="2019" name="Int. J. Syst. Evol. Microbiol.">
        <title>The Global Catalogue of Microorganisms (GCM) 10K type strain sequencing project: providing services to taxonomists for standard genome sequencing and annotation.</title>
        <authorList>
            <consortium name="The Broad Institute Genomics Platform"/>
            <consortium name="The Broad Institute Genome Sequencing Center for Infectious Disease"/>
            <person name="Wu L."/>
            <person name="Ma J."/>
        </authorList>
    </citation>
    <scope>NUCLEOTIDE SEQUENCE [LARGE SCALE GENOMIC DNA]</scope>
    <source>
        <strain evidence="2 3">JCM 13004</strain>
    </source>
</reference>
<dbReference type="Gene3D" id="1.10.260.40">
    <property type="entry name" value="lambda repressor-like DNA-binding domains"/>
    <property type="match status" value="1"/>
</dbReference>
<keyword evidence="3" id="KW-1185">Reference proteome</keyword>
<dbReference type="EMBL" id="BAAALF010000002">
    <property type="protein sequence ID" value="GAA1216020.1"/>
    <property type="molecule type" value="Genomic_DNA"/>
</dbReference>
<evidence type="ECO:0000313" key="2">
    <source>
        <dbReference type="EMBL" id="GAA1216020.1"/>
    </source>
</evidence>
<gene>
    <name evidence="2" type="ORF">GCM10009665_02280</name>
</gene>
<comment type="caution">
    <text evidence="2">The sequence shown here is derived from an EMBL/GenBank/DDBJ whole genome shotgun (WGS) entry which is preliminary data.</text>
</comment>
<dbReference type="SUPFAM" id="SSF47413">
    <property type="entry name" value="lambda repressor-like DNA-binding domains"/>
    <property type="match status" value="1"/>
</dbReference>
<protein>
    <submittedName>
        <fullName evidence="2">XRE family transcriptional regulator</fullName>
    </submittedName>
</protein>
<dbReference type="InterPro" id="IPR010982">
    <property type="entry name" value="Lambda_DNA-bd_dom_sf"/>
</dbReference>
<dbReference type="CDD" id="cd00093">
    <property type="entry name" value="HTH_XRE"/>
    <property type="match status" value="1"/>
</dbReference>